<evidence type="ECO:0000313" key="1">
    <source>
        <dbReference type="EMBL" id="KAI8431147.1"/>
    </source>
</evidence>
<sequence>MNKDSNNITEIISVLNFDHAWTLRERLLVTVACPIFGCLMNGFFISAFFVEDDLKKIGLVFQALIGLSDIIVTMGVIPTSAVLLLSGQSDSKSVCNALQFFTEASTYSYSIFFAMMSLETFYRQCRSHKDYDGFISKIDIIVVNVLVLTFGTAASGVYLGLDYDCCYRSHSGNYTFRIVTSLVFHVIPSFITIYCSVCACMEMRFNAKICRPCRMSHQYKNDRNGHYANIVAFVLYAGGWMPYLISVYWYPFTSDSHFYRSVWIGIARSVVTSFVYGVLDRNFRRAYGYLFQYCFCKSLIKRRMVRRHMQAAEYYAATEEVHLRMGHHNRSRRPALCPRRDTP</sequence>
<keyword evidence="2" id="KW-1185">Reference proteome</keyword>
<accession>A0ACC0K4F6</accession>
<gene>
    <name evidence="1" type="ORF">MSG28_001192</name>
</gene>
<dbReference type="EMBL" id="CM046131">
    <property type="protein sequence ID" value="KAI8431147.1"/>
    <property type="molecule type" value="Genomic_DNA"/>
</dbReference>
<dbReference type="Proteomes" id="UP001064048">
    <property type="component" value="Chromosome Z"/>
</dbReference>
<organism evidence="1 2">
    <name type="scientific">Choristoneura fumiferana</name>
    <name type="common">Spruce budworm moth</name>
    <name type="synonym">Archips fumiferana</name>
    <dbReference type="NCBI Taxonomy" id="7141"/>
    <lineage>
        <taxon>Eukaryota</taxon>
        <taxon>Metazoa</taxon>
        <taxon>Ecdysozoa</taxon>
        <taxon>Arthropoda</taxon>
        <taxon>Hexapoda</taxon>
        <taxon>Insecta</taxon>
        <taxon>Pterygota</taxon>
        <taxon>Neoptera</taxon>
        <taxon>Endopterygota</taxon>
        <taxon>Lepidoptera</taxon>
        <taxon>Glossata</taxon>
        <taxon>Ditrysia</taxon>
        <taxon>Tortricoidea</taxon>
        <taxon>Tortricidae</taxon>
        <taxon>Tortricinae</taxon>
        <taxon>Choristoneura</taxon>
    </lineage>
</organism>
<name>A0ACC0K4F6_CHOFU</name>
<protein>
    <submittedName>
        <fullName evidence="1">Uncharacterized protein</fullName>
    </submittedName>
</protein>
<evidence type="ECO:0000313" key="2">
    <source>
        <dbReference type="Proteomes" id="UP001064048"/>
    </source>
</evidence>
<comment type="caution">
    <text evidence="1">The sequence shown here is derived from an EMBL/GenBank/DDBJ whole genome shotgun (WGS) entry which is preliminary data.</text>
</comment>
<reference evidence="1 2" key="1">
    <citation type="journal article" date="2022" name="Genome Biol. Evol.">
        <title>The Spruce Budworm Genome: Reconstructing the Evolutionary History of Antifreeze Proteins.</title>
        <authorList>
            <person name="Beliveau C."/>
            <person name="Gagne P."/>
            <person name="Picq S."/>
            <person name="Vernygora O."/>
            <person name="Keeling C.I."/>
            <person name="Pinkney K."/>
            <person name="Doucet D."/>
            <person name="Wen F."/>
            <person name="Johnston J.S."/>
            <person name="Maaroufi H."/>
            <person name="Boyle B."/>
            <person name="Laroche J."/>
            <person name="Dewar K."/>
            <person name="Juretic N."/>
            <person name="Blackburn G."/>
            <person name="Nisole A."/>
            <person name="Brunet B."/>
            <person name="Brandao M."/>
            <person name="Lumley L."/>
            <person name="Duan J."/>
            <person name="Quan G."/>
            <person name="Lucarotti C.J."/>
            <person name="Roe A.D."/>
            <person name="Sperling F.A.H."/>
            <person name="Levesque R.C."/>
            <person name="Cusson M."/>
        </authorList>
    </citation>
    <scope>NUCLEOTIDE SEQUENCE [LARGE SCALE GENOMIC DNA]</scope>
    <source>
        <strain evidence="1">Glfc:IPQL:Cfum</strain>
    </source>
</reference>
<proteinExistence type="predicted"/>